<feature type="region of interest" description="Disordered" evidence="1">
    <location>
        <begin position="212"/>
        <end position="296"/>
    </location>
</feature>
<protein>
    <submittedName>
        <fullName evidence="2">Uncharacterized protein</fullName>
    </submittedName>
</protein>
<sequence length="296" mass="33967">MIENGGRHVTNRPLTIQRLLIGESKVTGSEGNERYKDRKYETGGVLEDTNPCGNADAVQMLVFSGRYGKIGDVETVDRTGNGPKTEYATYRADGQSVSEKSRDTEMYLIDKLDKIIKNYWAEHAYDHIAGVRIEDKTQPLTSDTLLEWGYGYGMDDEIRIEMIGPQGTCTDCQTALSGWLTDTQNKYDNKIGWSMNQYELYLKWWKGVHGENAKEPETPETGRLKFSMNTRWTDNKQTQENRRKNVGNKVQSHEYGSNDSEEKNDILRTKDLNGDIETEHSSRKHYKLKITENQEE</sequence>
<reference evidence="2 3" key="1">
    <citation type="submission" date="2019-09" db="EMBL/GenBank/DDBJ databases">
        <title>Draft genome sequencing and comparative genomics of hatchery-associated Vibrios.</title>
        <authorList>
            <person name="Kehlet-Delgado H."/>
            <person name="Mueller R.S."/>
        </authorList>
    </citation>
    <scope>NUCLEOTIDE SEQUENCE [LARGE SCALE GENOMIC DNA]</scope>
    <source>
        <strain evidence="2 3">99-46-Y</strain>
    </source>
</reference>
<proteinExistence type="predicted"/>
<comment type="caution">
    <text evidence="2">The sequence shown here is derived from an EMBL/GenBank/DDBJ whole genome shotgun (WGS) entry which is preliminary data.</text>
</comment>
<organism evidence="2 3">
    <name type="scientific">Vibrio pectenicida</name>
    <dbReference type="NCBI Taxonomy" id="62763"/>
    <lineage>
        <taxon>Bacteria</taxon>
        <taxon>Pseudomonadati</taxon>
        <taxon>Pseudomonadota</taxon>
        <taxon>Gammaproteobacteria</taxon>
        <taxon>Vibrionales</taxon>
        <taxon>Vibrionaceae</taxon>
        <taxon>Vibrio</taxon>
    </lineage>
</organism>
<dbReference type="AlphaFoldDB" id="A0A7Y4EFV6"/>
<evidence type="ECO:0000313" key="3">
    <source>
        <dbReference type="Proteomes" id="UP000565719"/>
    </source>
</evidence>
<gene>
    <name evidence="2" type="ORF">F0225_17875</name>
</gene>
<dbReference type="Proteomes" id="UP000565719">
    <property type="component" value="Unassembled WGS sequence"/>
</dbReference>
<evidence type="ECO:0000256" key="1">
    <source>
        <dbReference type="SAM" id="MobiDB-lite"/>
    </source>
</evidence>
<feature type="compositionally biased region" description="Basic and acidic residues" evidence="1">
    <location>
        <begin position="260"/>
        <end position="281"/>
    </location>
</feature>
<dbReference type="EMBL" id="VTXC01000070">
    <property type="protein sequence ID" value="NOH73189.1"/>
    <property type="molecule type" value="Genomic_DNA"/>
</dbReference>
<feature type="compositionally biased region" description="Basic and acidic residues" evidence="1">
    <location>
        <begin position="233"/>
        <end position="243"/>
    </location>
</feature>
<dbReference type="RefSeq" id="WP_171362174.1">
    <property type="nucleotide sequence ID" value="NZ_VTXC01000070.1"/>
</dbReference>
<evidence type="ECO:0000313" key="2">
    <source>
        <dbReference type="EMBL" id="NOH73189.1"/>
    </source>
</evidence>
<feature type="compositionally biased region" description="Polar residues" evidence="1">
    <location>
        <begin position="248"/>
        <end position="258"/>
    </location>
</feature>
<accession>A0A7Y4EFV6</accession>
<feature type="compositionally biased region" description="Basic and acidic residues" evidence="1">
    <location>
        <begin position="212"/>
        <end position="223"/>
    </location>
</feature>
<name>A0A7Y4EFV6_9VIBR</name>